<accession>A0ABS6K2Y6</accession>
<comment type="similarity">
    <text evidence="9">Belongs to the CRISPR-associated exonuclease Cas4 family.</text>
</comment>
<keyword evidence="8 9" id="KW-0464">Manganese</keyword>
<keyword evidence="2 9" id="KW-0479">Metal-binding</keyword>
<keyword evidence="13" id="KW-1185">Reference proteome</keyword>
<comment type="function">
    <text evidence="9">CRISPR (clustered regularly interspaced short palindromic repeat) is an adaptive immune system that provides protection against mobile genetic elements (viruses, transposable elements and conjugative plasmids). CRISPR clusters contain sequences complementary to antecedent mobile elements and target invading nucleic acids. CRISPR clusters are transcribed and processed into CRISPR RNA (crRNA).</text>
</comment>
<keyword evidence="10" id="KW-0472">Membrane</keyword>
<name>A0ABS6K2Y6_9FIRM</name>
<keyword evidence="4 9" id="KW-0269">Exonuclease</keyword>
<evidence type="ECO:0000256" key="4">
    <source>
        <dbReference type="ARBA" id="ARBA00022839"/>
    </source>
</evidence>
<dbReference type="Proteomes" id="UP001314681">
    <property type="component" value="Unassembled WGS sequence"/>
</dbReference>
<dbReference type="PANTHER" id="PTHR37168">
    <property type="entry name" value="CRISPR-ASSOCIATED EXONUCLEASE CAS4"/>
    <property type="match status" value="1"/>
</dbReference>
<sequence>MYKRKLFGLYLWKAVTTIIVVIPVLRERKRIILYFDESTVEITGTLVWFYKICEREVWLMAHSIIPDQQDDNIDIGRFLHENTYQRNKKEIVFGNVRFDVVFQNQDKLVIGETKKSSKYEEASKYQLAYYLQQMKESGLDAQGQLLYPEEKKRVDVILTEDLDKELEEIKTEIIRIAELRNPPRVKRIPFCKNCGYKEYCFS</sequence>
<keyword evidence="6 9" id="KW-0411">Iron-sulfur</keyword>
<evidence type="ECO:0000256" key="2">
    <source>
        <dbReference type="ARBA" id="ARBA00022723"/>
    </source>
</evidence>
<evidence type="ECO:0000256" key="10">
    <source>
        <dbReference type="SAM" id="Phobius"/>
    </source>
</evidence>
<evidence type="ECO:0000256" key="8">
    <source>
        <dbReference type="ARBA" id="ARBA00023211"/>
    </source>
</evidence>
<evidence type="ECO:0000256" key="7">
    <source>
        <dbReference type="ARBA" id="ARBA00023118"/>
    </source>
</evidence>
<keyword evidence="10" id="KW-1133">Transmembrane helix</keyword>
<evidence type="ECO:0000256" key="1">
    <source>
        <dbReference type="ARBA" id="ARBA00022722"/>
    </source>
</evidence>
<protein>
    <recommendedName>
        <fullName evidence="9">CRISPR-associated exonuclease Cas4</fullName>
        <ecNumber evidence="9">3.1.12.1</ecNumber>
    </recommendedName>
</protein>
<keyword evidence="10" id="KW-0812">Transmembrane</keyword>
<organism evidence="12 13">
    <name type="scientific">Diplocloster modestus</name>
    <dbReference type="NCBI Taxonomy" id="2850322"/>
    <lineage>
        <taxon>Bacteria</taxon>
        <taxon>Bacillati</taxon>
        <taxon>Bacillota</taxon>
        <taxon>Clostridia</taxon>
        <taxon>Lachnospirales</taxon>
        <taxon>Lachnospiraceae</taxon>
        <taxon>Diplocloster</taxon>
    </lineage>
</organism>
<evidence type="ECO:0000313" key="13">
    <source>
        <dbReference type="Proteomes" id="UP001314681"/>
    </source>
</evidence>
<feature type="transmembrane region" description="Helical" evidence="10">
    <location>
        <begin position="6"/>
        <end position="25"/>
    </location>
</feature>
<dbReference type="NCBIfam" id="TIGR00372">
    <property type="entry name" value="cas4"/>
    <property type="match status" value="1"/>
</dbReference>
<evidence type="ECO:0000313" key="12">
    <source>
        <dbReference type="EMBL" id="MBU9724876.1"/>
    </source>
</evidence>
<dbReference type="InterPro" id="IPR013343">
    <property type="entry name" value="CRISPR-assoc_prot_Cas4"/>
</dbReference>
<dbReference type="EMBL" id="JAHQCX010000001">
    <property type="protein sequence ID" value="MBU9724876.1"/>
    <property type="molecule type" value="Genomic_DNA"/>
</dbReference>
<comment type="caution">
    <text evidence="12">The sequence shown here is derived from an EMBL/GenBank/DDBJ whole genome shotgun (WGS) entry which is preliminary data.</text>
</comment>
<keyword evidence="3 9" id="KW-0378">Hydrolase</keyword>
<comment type="cofactor">
    <cofactor evidence="9">
        <name>iron-sulfur cluster</name>
        <dbReference type="ChEBI" id="CHEBI:30408"/>
    </cofactor>
</comment>
<keyword evidence="5 9" id="KW-0408">Iron</keyword>
<evidence type="ECO:0000256" key="6">
    <source>
        <dbReference type="ARBA" id="ARBA00023014"/>
    </source>
</evidence>
<evidence type="ECO:0000256" key="5">
    <source>
        <dbReference type="ARBA" id="ARBA00023004"/>
    </source>
</evidence>
<reference evidence="12 13" key="1">
    <citation type="submission" date="2021-06" db="EMBL/GenBank/DDBJ databases">
        <title>Description of novel taxa of the family Lachnospiraceae.</title>
        <authorList>
            <person name="Chaplin A.V."/>
            <person name="Sokolova S.R."/>
            <person name="Pikina A.P."/>
            <person name="Korzhanova M."/>
            <person name="Belova V."/>
            <person name="Korostin D."/>
            <person name="Efimov B.A."/>
        </authorList>
    </citation>
    <scope>NUCLEOTIDE SEQUENCE [LARGE SCALE GENOMIC DNA]</scope>
    <source>
        <strain evidence="12 13">ASD4241</strain>
    </source>
</reference>
<dbReference type="Gene3D" id="3.90.320.10">
    <property type="match status" value="1"/>
</dbReference>
<evidence type="ECO:0000256" key="9">
    <source>
        <dbReference type="RuleBase" id="RU365022"/>
    </source>
</evidence>
<dbReference type="PANTHER" id="PTHR37168:SF2">
    <property type="entry name" value="CRISPR-ASSOCIATED EXONUCLEASE CAS4"/>
    <property type="match status" value="1"/>
</dbReference>
<dbReference type="InterPro" id="IPR022765">
    <property type="entry name" value="Dna2/Cas4_DUF83"/>
</dbReference>
<comment type="cofactor">
    <cofactor evidence="9">
        <name>Mg(2+)</name>
        <dbReference type="ChEBI" id="CHEBI:18420"/>
    </cofactor>
    <cofactor evidence="9">
        <name>Mn(2+)</name>
        <dbReference type="ChEBI" id="CHEBI:29035"/>
    </cofactor>
    <text evidence="9">Mg(2+) or Mn(2+) required for ssDNA cleavage activity.</text>
</comment>
<dbReference type="InterPro" id="IPR011604">
    <property type="entry name" value="PDDEXK-like_dom_sf"/>
</dbReference>
<keyword evidence="7 9" id="KW-0051">Antiviral defense</keyword>
<keyword evidence="1 9" id="KW-0540">Nuclease</keyword>
<gene>
    <name evidence="12" type="primary">cas4</name>
    <name evidence="12" type="ORF">KTH90_02490</name>
</gene>
<proteinExistence type="inferred from homology"/>
<dbReference type="Pfam" id="PF01930">
    <property type="entry name" value="Cas_Cas4"/>
    <property type="match status" value="1"/>
</dbReference>
<dbReference type="EC" id="3.1.12.1" evidence="9"/>
<evidence type="ECO:0000256" key="3">
    <source>
        <dbReference type="ARBA" id="ARBA00022801"/>
    </source>
</evidence>
<evidence type="ECO:0000259" key="11">
    <source>
        <dbReference type="Pfam" id="PF01930"/>
    </source>
</evidence>
<feature type="domain" description="DUF83" evidence="11">
    <location>
        <begin position="43"/>
        <end position="201"/>
    </location>
</feature>